<dbReference type="Pfam" id="PF08843">
    <property type="entry name" value="AbiEii"/>
    <property type="match status" value="1"/>
</dbReference>
<evidence type="ECO:0000313" key="1">
    <source>
        <dbReference type="EMBL" id="TDV44247.1"/>
    </source>
</evidence>
<dbReference type="GO" id="GO:0016740">
    <property type="term" value="F:transferase activity"/>
    <property type="evidence" value="ECO:0007669"/>
    <property type="project" value="UniProtKB-KW"/>
</dbReference>
<accession>A0A4R7V6D7</accession>
<keyword evidence="2" id="KW-1185">Reference proteome</keyword>
<dbReference type="AlphaFoldDB" id="A0A4R7V6D7"/>
<gene>
    <name evidence="1" type="ORF">CLV71_114157</name>
</gene>
<sequence>MTTSSEEIPLTAFQLEVAQLFFSLPASEGFVLAGGAALIAQHLTSRPTQDLDFFTAQQTDVVAARDELIAAAHEHGWTVHTIQDEETFSRLQLAGPEDLLVDIALDARPEQPPTMSVAGPTYAPRELAARKVIALFDRFAARDFVDVFALIHTYRKEELLAWASDLNPGFDLRYFVEALDTLPRYTDLDLSLGVVDVAALRAFFSEWVHELREIPV</sequence>
<reference evidence="1 2" key="1">
    <citation type="submission" date="2019-03" db="EMBL/GenBank/DDBJ databases">
        <title>Genomic Encyclopedia of Archaeal and Bacterial Type Strains, Phase II (KMG-II): from individual species to whole genera.</title>
        <authorList>
            <person name="Goeker M."/>
        </authorList>
    </citation>
    <scope>NUCLEOTIDE SEQUENCE [LARGE SCALE GENOMIC DNA]</scope>
    <source>
        <strain evidence="1 2">DSM 45499</strain>
    </source>
</reference>
<name>A0A4R7V6D7_9PSEU</name>
<dbReference type="Proteomes" id="UP000294927">
    <property type="component" value="Unassembled WGS sequence"/>
</dbReference>
<evidence type="ECO:0000313" key="2">
    <source>
        <dbReference type="Proteomes" id="UP000294927"/>
    </source>
</evidence>
<proteinExistence type="predicted"/>
<organism evidence="1 2">
    <name type="scientific">Actinophytocola oryzae</name>
    <dbReference type="NCBI Taxonomy" id="502181"/>
    <lineage>
        <taxon>Bacteria</taxon>
        <taxon>Bacillati</taxon>
        <taxon>Actinomycetota</taxon>
        <taxon>Actinomycetes</taxon>
        <taxon>Pseudonocardiales</taxon>
        <taxon>Pseudonocardiaceae</taxon>
    </lineage>
</organism>
<dbReference type="RefSeq" id="WP_208297849.1">
    <property type="nucleotide sequence ID" value="NZ_SOCP01000014.1"/>
</dbReference>
<protein>
    <submittedName>
        <fullName evidence="1">Putative nucleotidyltransferase component of viral defense system</fullName>
    </submittedName>
</protein>
<dbReference type="InterPro" id="IPR014942">
    <property type="entry name" value="AbiEii"/>
</dbReference>
<keyword evidence="1" id="KW-0808">Transferase</keyword>
<dbReference type="EMBL" id="SOCP01000014">
    <property type="protein sequence ID" value="TDV44247.1"/>
    <property type="molecule type" value="Genomic_DNA"/>
</dbReference>
<comment type="caution">
    <text evidence="1">The sequence shown here is derived from an EMBL/GenBank/DDBJ whole genome shotgun (WGS) entry which is preliminary data.</text>
</comment>